<keyword evidence="3" id="KW-1185">Reference proteome</keyword>
<feature type="region of interest" description="Disordered" evidence="1">
    <location>
        <begin position="201"/>
        <end position="220"/>
    </location>
</feature>
<organism evidence="2 3">
    <name type="scientific">Tritrichomonas musculus</name>
    <dbReference type="NCBI Taxonomy" id="1915356"/>
    <lineage>
        <taxon>Eukaryota</taxon>
        <taxon>Metamonada</taxon>
        <taxon>Parabasalia</taxon>
        <taxon>Tritrichomonadida</taxon>
        <taxon>Tritrichomonadidae</taxon>
        <taxon>Tritrichomonas</taxon>
    </lineage>
</organism>
<accession>A0ABR2ILE8</accession>
<reference evidence="2 3" key="1">
    <citation type="submission" date="2024-04" db="EMBL/GenBank/DDBJ databases">
        <title>Tritrichomonas musculus Genome.</title>
        <authorList>
            <person name="Alves-Ferreira E."/>
            <person name="Grigg M."/>
            <person name="Lorenzi H."/>
            <person name="Galac M."/>
        </authorList>
    </citation>
    <scope>NUCLEOTIDE SEQUENCE [LARGE SCALE GENOMIC DNA]</scope>
    <source>
        <strain evidence="2 3">EAF2021</strain>
    </source>
</reference>
<evidence type="ECO:0000313" key="3">
    <source>
        <dbReference type="Proteomes" id="UP001470230"/>
    </source>
</evidence>
<protein>
    <submittedName>
        <fullName evidence="2">Uncharacterized protein</fullName>
    </submittedName>
</protein>
<gene>
    <name evidence="2" type="ORF">M9Y10_010657</name>
</gene>
<sequence>MSNHPQQTNILHLHEGDGNEKYVEISNKDLVRKKIILSSMPEIDFFGTMKHFKQFDSGKINSYLILNQLGHSDDDDIEFIRVQGFILYDIITNALLPKDNLDFDDVKAALQEIKDAYEAKYNDVIVFEQAYEATFVDIIDEEETYRISSTNEDYSFISNNLPPRMECVSSNEYATIYHTTTEELQKIDFVFSKDKNGQIPIETNSIDSNDDDDEDELNECTDDNHFFTKL</sequence>
<proteinExistence type="predicted"/>
<evidence type="ECO:0000256" key="1">
    <source>
        <dbReference type="SAM" id="MobiDB-lite"/>
    </source>
</evidence>
<feature type="compositionally biased region" description="Acidic residues" evidence="1">
    <location>
        <begin position="208"/>
        <end position="220"/>
    </location>
</feature>
<comment type="caution">
    <text evidence="2">The sequence shown here is derived from an EMBL/GenBank/DDBJ whole genome shotgun (WGS) entry which is preliminary data.</text>
</comment>
<dbReference type="Proteomes" id="UP001470230">
    <property type="component" value="Unassembled WGS sequence"/>
</dbReference>
<dbReference type="EMBL" id="JAPFFF010000016">
    <property type="protein sequence ID" value="KAK8865124.1"/>
    <property type="molecule type" value="Genomic_DNA"/>
</dbReference>
<name>A0ABR2ILE8_9EUKA</name>
<evidence type="ECO:0000313" key="2">
    <source>
        <dbReference type="EMBL" id="KAK8865124.1"/>
    </source>
</evidence>